<evidence type="ECO:0000313" key="2">
    <source>
        <dbReference type="Proteomes" id="UP000796761"/>
    </source>
</evidence>
<keyword evidence="2" id="KW-1185">Reference proteome</keyword>
<evidence type="ECO:0000313" key="1">
    <source>
        <dbReference type="EMBL" id="TRZ16070.1"/>
    </source>
</evidence>
<name>A0A8K1LJ60_9PASS</name>
<organism evidence="1 2">
    <name type="scientific">Zosterops borbonicus</name>
    <dbReference type="NCBI Taxonomy" id="364589"/>
    <lineage>
        <taxon>Eukaryota</taxon>
        <taxon>Metazoa</taxon>
        <taxon>Chordata</taxon>
        <taxon>Craniata</taxon>
        <taxon>Vertebrata</taxon>
        <taxon>Euteleostomi</taxon>
        <taxon>Archelosauria</taxon>
        <taxon>Archosauria</taxon>
        <taxon>Dinosauria</taxon>
        <taxon>Saurischia</taxon>
        <taxon>Theropoda</taxon>
        <taxon>Coelurosauria</taxon>
        <taxon>Aves</taxon>
        <taxon>Neognathae</taxon>
        <taxon>Neoaves</taxon>
        <taxon>Telluraves</taxon>
        <taxon>Australaves</taxon>
        <taxon>Passeriformes</taxon>
        <taxon>Sylvioidea</taxon>
        <taxon>Zosteropidae</taxon>
        <taxon>Zosterops</taxon>
    </lineage>
</organism>
<dbReference type="OrthoDB" id="10633839at2759"/>
<protein>
    <submittedName>
        <fullName evidence="1">Uncharacterized protein</fullName>
    </submittedName>
</protein>
<comment type="caution">
    <text evidence="1">The sequence shown here is derived from an EMBL/GenBank/DDBJ whole genome shotgun (WGS) entry which is preliminary data.</text>
</comment>
<dbReference type="AlphaFoldDB" id="A0A8K1LJ60"/>
<accession>A0A8K1LJ60</accession>
<reference evidence="1" key="1">
    <citation type="submission" date="2019-04" db="EMBL/GenBank/DDBJ databases">
        <title>Genome assembly of Zosterops borbonicus 15179.</title>
        <authorList>
            <person name="Leroy T."/>
            <person name="Anselmetti Y."/>
            <person name="Tilak M.-K."/>
            <person name="Nabholz B."/>
        </authorList>
    </citation>
    <scope>NUCLEOTIDE SEQUENCE</scope>
    <source>
        <strain evidence="1">HGM_15179</strain>
        <tissue evidence="1">Muscle</tissue>
    </source>
</reference>
<sequence>MDSEYKDSRALNDERQGCGFFAMGNKSSLPTLLDFPVMLCRNSKLGTDGVVNGDVFRETAEQDVKADSTGTAEQMASLPMYDANANTWTVTPERAAMIASTFAEHRSPSKLNSPCNSAIVGIETKREVDPYGQELEKVEKKKQEDQGFKHAQSSLSWALHPLQCKGHICGKQQGQIND</sequence>
<dbReference type="Proteomes" id="UP000796761">
    <property type="component" value="Unassembled WGS sequence"/>
</dbReference>
<dbReference type="EMBL" id="SWJQ01000337">
    <property type="protein sequence ID" value="TRZ16070.1"/>
    <property type="molecule type" value="Genomic_DNA"/>
</dbReference>
<proteinExistence type="predicted"/>
<gene>
    <name evidence="1" type="ORF">HGM15179_011041</name>
</gene>